<name>A0A495QUV7_9ACTN</name>
<gene>
    <name evidence="3" type="ORF">BZB76_2680</name>
</gene>
<dbReference type="AlphaFoldDB" id="A0A495QUV7"/>
<evidence type="ECO:0000256" key="1">
    <source>
        <dbReference type="SAM" id="MobiDB-lite"/>
    </source>
</evidence>
<feature type="transmembrane region" description="Helical" evidence="2">
    <location>
        <begin position="38"/>
        <end position="60"/>
    </location>
</feature>
<evidence type="ECO:0008006" key="5">
    <source>
        <dbReference type="Google" id="ProtNLM"/>
    </source>
</evidence>
<keyword evidence="4" id="KW-1185">Reference proteome</keyword>
<organism evidence="3 4">
    <name type="scientific">Actinomadura pelletieri DSM 43383</name>
    <dbReference type="NCBI Taxonomy" id="1120940"/>
    <lineage>
        <taxon>Bacteria</taxon>
        <taxon>Bacillati</taxon>
        <taxon>Actinomycetota</taxon>
        <taxon>Actinomycetes</taxon>
        <taxon>Streptosporangiales</taxon>
        <taxon>Thermomonosporaceae</taxon>
        <taxon>Actinomadura</taxon>
    </lineage>
</organism>
<keyword evidence="2" id="KW-1133">Transmembrane helix</keyword>
<proteinExistence type="predicted"/>
<feature type="region of interest" description="Disordered" evidence="1">
    <location>
        <begin position="1"/>
        <end position="31"/>
    </location>
</feature>
<sequence length="231" mass="24203">MRPGGGPMPPGVPPHPGGPYPGAPYGPPRRGGSGGRKLLGCLFVGVVMVLLVGVGGYVVYLQRTSHTLSTPLSAGGLTRDTDAEANAKETISRLNTVLSEATDYDVQQRVSAIYGTGEEKYLFVGGTGEHDLKYPVQDFNGAVSTAFSGIEKTIYSPSTVKISDAGGDGVALSTVLQIQIIGPTGRTTYSTGQLAAWSTRTTMGIVMRAGRPSESIDLATVMRNIRKDVED</sequence>
<evidence type="ECO:0000313" key="4">
    <source>
        <dbReference type="Proteomes" id="UP000274601"/>
    </source>
</evidence>
<keyword evidence="2" id="KW-0472">Membrane</keyword>
<dbReference type="Proteomes" id="UP000274601">
    <property type="component" value="Unassembled WGS sequence"/>
</dbReference>
<protein>
    <recommendedName>
        <fullName evidence="5">Mce-associated membrane protein</fullName>
    </recommendedName>
</protein>
<accession>A0A495QUV7</accession>
<dbReference type="RefSeq" id="WP_170180611.1">
    <property type="nucleotide sequence ID" value="NZ_RBWU01000002.1"/>
</dbReference>
<evidence type="ECO:0000313" key="3">
    <source>
        <dbReference type="EMBL" id="RKS77299.1"/>
    </source>
</evidence>
<dbReference type="EMBL" id="RBWU01000002">
    <property type="protein sequence ID" value="RKS77299.1"/>
    <property type="molecule type" value="Genomic_DNA"/>
</dbReference>
<evidence type="ECO:0000256" key="2">
    <source>
        <dbReference type="SAM" id="Phobius"/>
    </source>
</evidence>
<keyword evidence="2" id="KW-0812">Transmembrane</keyword>
<feature type="compositionally biased region" description="Pro residues" evidence="1">
    <location>
        <begin position="1"/>
        <end position="27"/>
    </location>
</feature>
<comment type="caution">
    <text evidence="3">The sequence shown here is derived from an EMBL/GenBank/DDBJ whole genome shotgun (WGS) entry which is preliminary data.</text>
</comment>
<reference evidence="3 4" key="1">
    <citation type="submission" date="2018-10" db="EMBL/GenBank/DDBJ databases">
        <title>Genomic Encyclopedia of Archaeal and Bacterial Type Strains, Phase II (KMG-II): from individual species to whole genera.</title>
        <authorList>
            <person name="Goeker M."/>
        </authorList>
    </citation>
    <scope>NUCLEOTIDE SEQUENCE [LARGE SCALE GENOMIC DNA]</scope>
    <source>
        <strain evidence="3 4">DSM 43383</strain>
    </source>
</reference>